<dbReference type="PATRIC" id="fig|1158609.3.peg.2336"/>
<evidence type="ECO:0000313" key="4">
    <source>
        <dbReference type="Proteomes" id="UP000013781"/>
    </source>
</evidence>
<evidence type="ECO:0000313" key="3">
    <source>
        <dbReference type="EMBL" id="EOT71705.1"/>
    </source>
</evidence>
<organism evidence="2 4">
    <name type="scientific">Enterococcus moraviensis ATCC BAA-383</name>
    <dbReference type="NCBI Taxonomy" id="1158609"/>
    <lineage>
        <taxon>Bacteria</taxon>
        <taxon>Bacillati</taxon>
        <taxon>Bacillota</taxon>
        <taxon>Bacilli</taxon>
        <taxon>Lactobacillales</taxon>
        <taxon>Enterococcaceae</taxon>
        <taxon>Enterococcus</taxon>
    </lineage>
</organism>
<proteinExistence type="predicted"/>
<sequence>MLESMMLEDTAKRKLILFGLLSSFSNELHSVNFFEKRLDYSYSRVVYLLELIQQDITELAGEKTEIIHANGIHYKQTVSYDTYYQYLITQSIPYQLLISILFYPKDNLDAFCKKNYQSRTTVVRKSKLLIRYLKQFNIKINTSQLTLYGDERVIRIALYALIWMSSQGTNLPKTKERPINYEGIIETISPYFPDSHSYSAQKQITLMLDIIYLRIQSGNGLIDKVTINSYIPLNKTRGEYCFKDWIKDTTMLEAEIQFAGYLLIATPNFFRANDDRLTSLNRYLKNQKNNATKLLEEFTNFFSEKFLVECFSWEDEPILFGNVVNILFSTAIIEKPFPTLFHMINHSSYSKNEHYYLLFTNFKIFFQKIAKRKNFSWLKNSIDQLSDSLAALLVPLYETFQTDNIVRIALIAESNYLLVQPLSQFIEELHFVKLVAYEYSDFSNFDFIVATSSSLIPSECNLPSFVFRFSADNDAQYIRLYQAIRAVHNKK</sequence>
<evidence type="ECO:0000259" key="1">
    <source>
        <dbReference type="Pfam" id="PF05043"/>
    </source>
</evidence>
<dbReference type="EMBL" id="AJAS01000017">
    <property type="protein sequence ID" value="EOH98432.1"/>
    <property type="molecule type" value="Genomic_DNA"/>
</dbReference>
<reference evidence="2 4" key="1">
    <citation type="submission" date="2013-02" db="EMBL/GenBank/DDBJ databases">
        <title>The Genome Sequence of Enterococcus moraviensis BAA-383.</title>
        <authorList>
            <consortium name="The Broad Institute Genome Sequencing Platform"/>
            <consortium name="The Broad Institute Genome Sequencing Center for Infectious Disease"/>
            <person name="Earl A.M."/>
            <person name="Gilmore M.S."/>
            <person name="Lebreton F."/>
            <person name="Walker B."/>
            <person name="Young S.K."/>
            <person name="Zeng Q."/>
            <person name="Gargeya S."/>
            <person name="Fitzgerald M."/>
            <person name="Haas B."/>
            <person name="Abouelleil A."/>
            <person name="Alvarado L."/>
            <person name="Arachchi H.M."/>
            <person name="Berlin A.M."/>
            <person name="Chapman S.B."/>
            <person name="Dewar J."/>
            <person name="Goldberg J."/>
            <person name="Griggs A."/>
            <person name="Gujja S."/>
            <person name="Hansen M."/>
            <person name="Howarth C."/>
            <person name="Imamovic A."/>
            <person name="Larimer J."/>
            <person name="McCowan C."/>
            <person name="Murphy C."/>
            <person name="Neiman D."/>
            <person name="Pearson M."/>
            <person name="Priest M."/>
            <person name="Roberts A."/>
            <person name="Saif S."/>
            <person name="Shea T."/>
            <person name="Sisk P."/>
            <person name="Sykes S."/>
            <person name="Wortman J."/>
            <person name="Nusbaum C."/>
            <person name="Birren B."/>
        </authorList>
    </citation>
    <scope>NUCLEOTIDE SEQUENCE [LARGE SCALE GENOMIC DNA]</scope>
    <source>
        <strain evidence="2 4">ATCC BAA-383</strain>
    </source>
</reference>
<keyword evidence="5" id="KW-1185">Reference proteome</keyword>
<feature type="domain" description="Mga helix-turn-helix" evidence="1">
    <location>
        <begin position="78"/>
        <end position="160"/>
    </location>
</feature>
<dbReference type="Proteomes" id="UP000014157">
    <property type="component" value="Unassembled WGS sequence"/>
</dbReference>
<dbReference type="RefSeq" id="WP_010765756.1">
    <property type="nucleotide sequence ID" value="NZ_ASWB01000002.1"/>
</dbReference>
<dbReference type="InterPro" id="IPR036388">
    <property type="entry name" value="WH-like_DNA-bd_sf"/>
</dbReference>
<dbReference type="Gene3D" id="1.10.10.10">
    <property type="entry name" value="Winged helix-like DNA-binding domain superfamily/Winged helix DNA-binding domain"/>
    <property type="match status" value="1"/>
</dbReference>
<gene>
    <name evidence="3" type="ORF">I586_01512</name>
    <name evidence="2" type="ORF">UAY_02389</name>
</gene>
<dbReference type="eggNOG" id="ENOG5034AAE">
    <property type="taxonomic scope" value="Bacteria"/>
</dbReference>
<reference evidence="3 5" key="2">
    <citation type="submission" date="2013-03" db="EMBL/GenBank/DDBJ databases">
        <title>The Genome Sequence of Enterococcus moraviensis BAA-383 (PacBio/Illumina hybrid assembly).</title>
        <authorList>
            <consortium name="The Broad Institute Genomics Platform"/>
            <consortium name="The Broad Institute Genome Sequencing Center for Infectious Disease"/>
            <person name="Earl A."/>
            <person name="Russ C."/>
            <person name="Gilmore M."/>
            <person name="Surin D."/>
            <person name="Walker B."/>
            <person name="Young S."/>
            <person name="Zeng Q."/>
            <person name="Gargeya S."/>
            <person name="Fitzgerald M."/>
            <person name="Haas B."/>
            <person name="Abouelleil A."/>
            <person name="Allen A.W."/>
            <person name="Alvarado L."/>
            <person name="Arachchi H.M."/>
            <person name="Berlin A.M."/>
            <person name="Chapman S.B."/>
            <person name="Gainer-Dewar J."/>
            <person name="Goldberg J."/>
            <person name="Griggs A."/>
            <person name="Gujja S."/>
            <person name="Hansen M."/>
            <person name="Howarth C."/>
            <person name="Imamovic A."/>
            <person name="Ireland A."/>
            <person name="Larimer J."/>
            <person name="McCowan C."/>
            <person name="Murphy C."/>
            <person name="Pearson M."/>
            <person name="Poon T.W."/>
            <person name="Priest M."/>
            <person name="Roberts A."/>
            <person name="Saif S."/>
            <person name="Shea T."/>
            <person name="Sisk P."/>
            <person name="Sykes S."/>
            <person name="Wortman J."/>
            <person name="Nusbaum C."/>
            <person name="Birren B."/>
        </authorList>
    </citation>
    <scope>NUCLEOTIDE SEQUENCE [LARGE SCALE GENOMIC DNA]</scope>
    <source>
        <strain evidence="3 5">ATCC BAA-383</strain>
    </source>
</reference>
<dbReference type="HOGENOM" id="CLU_040898_0_0_9"/>
<dbReference type="Proteomes" id="UP000013781">
    <property type="component" value="Unassembled WGS sequence"/>
</dbReference>
<comment type="caution">
    <text evidence="2">The sequence shown here is derived from an EMBL/GenBank/DDBJ whole genome shotgun (WGS) entry which is preliminary data.</text>
</comment>
<dbReference type="AlphaFoldDB" id="R2QPL0"/>
<evidence type="ECO:0000313" key="5">
    <source>
        <dbReference type="Proteomes" id="UP000014157"/>
    </source>
</evidence>
<evidence type="ECO:0000313" key="2">
    <source>
        <dbReference type="EMBL" id="EOH98432.1"/>
    </source>
</evidence>
<dbReference type="InterPro" id="IPR007737">
    <property type="entry name" value="Mga_HTH"/>
</dbReference>
<protein>
    <recommendedName>
        <fullName evidence="1">Mga helix-turn-helix domain-containing protein</fullName>
    </recommendedName>
</protein>
<dbReference type="OrthoDB" id="2183236at2"/>
<dbReference type="EMBL" id="ASWB01000002">
    <property type="protein sequence ID" value="EOT71705.1"/>
    <property type="molecule type" value="Genomic_DNA"/>
</dbReference>
<dbReference type="Pfam" id="PF05043">
    <property type="entry name" value="Mga"/>
    <property type="match status" value="1"/>
</dbReference>
<dbReference type="STRING" id="155617.RV09_GL001936"/>
<accession>R2QPL0</accession>
<name>R2QPL0_9ENTE</name>